<dbReference type="Pfam" id="PF07583">
    <property type="entry name" value="PSCyt2"/>
    <property type="match status" value="1"/>
</dbReference>
<organism evidence="5 6">
    <name type="scientific">Roseiconus lacunae</name>
    <dbReference type="NCBI Taxonomy" id="2605694"/>
    <lineage>
        <taxon>Bacteria</taxon>
        <taxon>Pseudomonadati</taxon>
        <taxon>Planctomycetota</taxon>
        <taxon>Planctomycetia</taxon>
        <taxon>Pirellulales</taxon>
        <taxon>Pirellulaceae</taxon>
        <taxon>Roseiconus</taxon>
    </lineage>
</organism>
<evidence type="ECO:0000259" key="3">
    <source>
        <dbReference type="Pfam" id="PF07587"/>
    </source>
</evidence>
<name>A0ABT7PMH7_9BACT</name>
<sequence length="932" mass="105184">MHSNWLSAVVRVFVLILIPSMLAVGNDTTVLDLTQVEFFEKEVRPLLIEHCLDCHGGDEADGGLSLDSFDRIMKGGDSGAAAVPGDISGSLMIEAVRYRSERLRMPPSGKLTDPQIKVFERWVELGLPDPRKPMLPEEPPPQSVAGNQTSDPDAIESFWSFQPIRSVPLPGVKDSDWVKTPIDRFVLAKLEANRLQPAPAADRRTLIRRVYHDLVGLPPTPEQIDAFLTDQSDEAFTKVVDELLQSPSYGVRWGRHWLDVARYADSNGLDENLAFGNAWRYRDYVVDSFNRDKPFDQFVIEQIAGDLVPGATTETISGTGFLALGAKVLAEPDREKLMMDTIDEQIDTIGKAFMGMTLGCVRCHDHKFDPLTQEDYYALAAIFKSTQTFADSHTGAIKHWYEHSLVTQDQLAVFKQVDSEIQKAKQAAASYKSTQINQLRQEARTKATEYLVACTMIDPQQTLIEIQSVAERFDLHSRVLHHCRRHLEFHRDDAVFVPWHSIDRQGLSQQARAEEVRSYYQPLFQAASAVAKPGSQEQIDADSDRDALIQQARTALNDATGFLAIPAKPEYAFTPDVLAEYHRLMEVARKIESNAPDEPAVMAVSEMATEESIPIHIRGSHLNLGEDVKREFPAVLRFSDVRPIFPSNQSGRLQLARWIASSRHALTSRVFVNRVWGWHFGVPLVKTTENFGLLGDRPSHPELLDWLAIEWMRSGWSVKQLHRMIVLSATYQMRSDHPDVERIAVLDPENRMHSHANVQRLSAESIRDSLLSVSGLLNQELGGKTVPLRNRQFVFDHTSVDHTTYETHRRAAYLPIIRNNLCGFLSQFDYPDPTTPTGHRSQSVVAPQALLMMNHPLVIEAASHWASQMRQSKLTDQQRVERSYLAAFGRPPEPNEVRRAIDFLTQSQLSPQQAWVAFCQSLLAANEFIYLR</sequence>
<protein>
    <submittedName>
        <fullName evidence="5">PSD1 and planctomycete cytochrome C domain-containing protein</fullName>
    </submittedName>
</protein>
<feature type="domain" description="DUF1549" evidence="2">
    <location>
        <begin position="181"/>
        <end position="387"/>
    </location>
</feature>
<dbReference type="PANTHER" id="PTHR35889:SF3">
    <property type="entry name" value="F-BOX DOMAIN-CONTAINING PROTEIN"/>
    <property type="match status" value="1"/>
</dbReference>
<comment type="caution">
    <text evidence="5">The sequence shown here is derived from an EMBL/GenBank/DDBJ whole genome shotgun (WGS) entry which is preliminary data.</text>
</comment>
<dbReference type="Proteomes" id="UP001239462">
    <property type="component" value="Unassembled WGS sequence"/>
</dbReference>
<evidence type="ECO:0000259" key="2">
    <source>
        <dbReference type="Pfam" id="PF07583"/>
    </source>
</evidence>
<feature type="region of interest" description="Disordered" evidence="1">
    <location>
        <begin position="130"/>
        <end position="152"/>
    </location>
</feature>
<gene>
    <name evidence="5" type="ORF">QTN89_19650</name>
</gene>
<dbReference type="Pfam" id="PF07635">
    <property type="entry name" value="PSCyt1"/>
    <property type="match status" value="1"/>
</dbReference>
<accession>A0ABT7PMH7</accession>
<evidence type="ECO:0000313" key="5">
    <source>
        <dbReference type="EMBL" id="MDM4017673.1"/>
    </source>
</evidence>
<dbReference type="EMBL" id="JASZZN010000015">
    <property type="protein sequence ID" value="MDM4017673.1"/>
    <property type="molecule type" value="Genomic_DNA"/>
</dbReference>
<keyword evidence="6" id="KW-1185">Reference proteome</keyword>
<evidence type="ECO:0000313" key="6">
    <source>
        <dbReference type="Proteomes" id="UP001239462"/>
    </source>
</evidence>
<dbReference type="InterPro" id="IPR011444">
    <property type="entry name" value="DUF1549"/>
</dbReference>
<dbReference type="RefSeq" id="WP_289165167.1">
    <property type="nucleotide sequence ID" value="NZ_JASZZN010000015.1"/>
</dbReference>
<dbReference type="PANTHER" id="PTHR35889">
    <property type="entry name" value="CYCLOINULO-OLIGOSACCHARIDE FRUCTANOTRANSFERASE-RELATED"/>
    <property type="match status" value="1"/>
</dbReference>
<feature type="domain" description="DUF1553" evidence="3">
    <location>
        <begin position="651"/>
        <end position="903"/>
    </location>
</feature>
<reference evidence="5 6" key="1">
    <citation type="submission" date="2023-06" db="EMBL/GenBank/DDBJ databases">
        <title>Roseiconus lacunae JC819 isolated from Gulf of Mannar region, Tamil Nadu.</title>
        <authorList>
            <person name="Pk S."/>
            <person name="Ch S."/>
            <person name="Ch V.R."/>
        </authorList>
    </citation>
    <scope>NUCLEOTIDE SEQUENCE [LARGE SCALE GENOMIC DNA]</scope>
    <source>
        <strain evidence="5 6">JC819</strain>
    </source>
</reference>
<evidence type="ECO:0000256" key="1">
    <source>
        <dbReference type="SAM" id="MobiDB-lite"/>
    </source>
</evidence>
<dbReference type="Pfam" id="PF07587">
    <property type="entry name" value="PSD1"/>
    <property type="match status" value="1"/>
</dbReference>
<evidence type="ECO:0000259" key="4">
    <source>
        <dbReference type="Pfam" id="PF07635"/>
    </source>
</evidence>
<dbReference type="InterPro" id="IPR011429">
    <property type="entry name" value="Cyt_c_Planctomycete-type"/>
</dbReference>
<feature type="domain" description="Cytochrome C Planctomycete-type" evidence="4">
    <location>
        <begin position="51"/>
        <end position="109"/>
    </location>
</feature>
<proteinExistence type="predicted"/>
<dbReference type="InterPro" id="IPR022655">
    <property type="entry name" value="DUF1553"/>
</dbReference>